<dbReference type="GO" id="GO:0043161">
    <property type="term" value="P:proteasome-mediated ubiquitin-dependent protein catabolic process"/>
    <property type="evidence" value="ECO:0007669"/>
    <property type="project" value="TreeGrafter"/>
</dbReference>
<evidence type="ECO:0000259" key="7">
    <source>
        <dbReference type="PROSITE" id="PS50234"/>
    </source>
</evidence>
<dbReference type="InterPro" id="IPR002035">
    <property type="entry name" value="VWF_A"/>
</dbReference>
<name>A0A067RJY8_ZOONE</name>
<dbReference type="PROSITE" id="PS50330">
    <property type="entry name" value="UIM"/>
    <property type="match status" value="3"/>
</dbReference>
<dbReference type="GO" id="GO:0005829">
    <property type="term" value="C:cytosol"/>
    <property type="evidence" value="ECO:0007669"/>
    <property type="project" value="TreeGrafter"/>
</dbReference>
<protein>
    <recommendedName>
        <fullName evidence="2">26S proteasome non-ATPase regulatory subunit 4</fullName>
    </recommendedName>
    <alternativeName>
        <fullName evidence="5">26S proteasome regulatory subunit RPN10</fullName>
    </alternativeName>
</protein>
<feature type="region of interest" description="Disordered" evidence="6">
    <location>
        <begin position="311"/>
        <end position="344"/>
    </location>
</feature>
<evidence type="ECO:0000256" key="4">
    <source>
        <dbReference type="ARBA" id="ARBA00022942"/>
    </source>
</evidence>
<dbReference type="FunCoup" id="A0A067RJY8">
    <property type="interactions" value="1875"/>
</dbReference>
<feature type="region of interest" description="Disordered" evidence="6">
    <location>
        <begin position="228"/>
        <end position="263"/>
    </location>
</feature>
<feature type="region of interest" description="Disordered" evidence="6">
    <location>
        <begin position="357"/>
        <end position="395"/>
    </location>
</feature>
<evidence type="ECO:0000313" key="8">
    <source>
        <dbReference type="EMBL" id="KDR19741.1"/>
    </source>
</evidence>
<dbReference type="CDD" id="cd01452">
    <property type="entry name" value="VWA_26S_proteasome_subunit"/>
    <property type="match status" value="1"/>
</dbReference>
<evidence type="ECO:0000256" key="2">
    <source>
        <dbReference type="ARBA" id="ARBA00014934"/>
    </source>
</evidence>
<dbReference type="Gene3D" id="6.10.300.40">
    <property type="match status" value="1"/>
</dbReference>
<evidence type="ECO:0000256" key="5">
    <source>
        <dbReference type="ARBA" id="ARBA00044341"/>
    </source>
</evidence>
<feature type="domain" description="VWFA" evidence="7">
    <location>
        <begin position="5"/>
        <end position="191"/>
    </location>
</feature>
<dbReference type="GO" id="GO:0008540">
    <property type="term" value="C:proteasome regulatory particle, base subcomplex"/>
    <property type="evidence" value="ECO:0007669"/>
    <property type="project" value="TreeGrafter"/>
</dbReference>
<dbReference type="STRING" id="136037.A0A067RJY8"/>
<dbReference type="SMART" id="SM00726">
    <property type="entry name" value="UIM"/>
    <property type="match status" value="3"/>
</dbReference>
<dbReference type="Pfam" id="PF02809">
    <property type="entry name" value="UIM"/>
    <property type="match status" value="3"/>
</dbReference>
<dbReference type="InterPro" id="IPR036465">
    <property type="entry name" value="vWFA_dom_sf"/>
</dbReference>
<dbReference type="EMBL" id="KK852636">
    <property type="protein sequence ID" value="KDR19741.1"/>
    <property type="molecule type" value="Genomic_DNA"/>
</dbReference>
<evidence type="ECO:0000313" key="9">
    <source>
        <dbReference type="Proteomes" id="UP000027135"/>
    </source>
</evidence>
<dbReference type="Gene3D" id="1.10.287.3990">
    <property type="match status" value="1"/>
</dbReference>
<dbReference type="OrthoDB" id="1731724at2759"/>
<feature type="compositionally biased region" description="Basic and acidic residues" evidence="6">
    <location>
        <begin position="378"/>
        <end position="395"/>
    </location>
</feature>
<dbReference type="InParanoid" id="A0A067RJY8"/>
<sequence>MVLESTMICVDNSDYMRNGDFLPTRLQAQQDAVNLVCHSKTRSNPENNVGLLTLANVEVLATLTSDVGRILSKLHQVQPQGNINLLTGIRIAHLALKHRQGKNHKMRIVAFVGSPVETEEKELVKLAKRLKKEKVNVDIVSFGEEVSPQVSNNELLTAFINTLNGKDGAGSHLVSVPPGPHLSDALISSPVIQGEDGMGGAGLGGSGFEFGVDPNEDPELALALRVSMEEQRQRQEEEARRAQVASAADGSTPAPTPVKEAPNEEAMLERALAMSLEGGEEEQSTPAVPDFAHMTEEEQIAFAMQMSMQDAQDQAGGKDDTAVKKEVQKAKEIPMEVEGDEDYSEVMNDPEFLQSVLENLPGVDPQSEAVRQAVGSLSKEKKDRKDEDKDKSSRK</sequence>
<reference evidence="8 9" key="1">
    <citation type="journal article" date="2014" name="Nat. Commun.">
        <title>Molecular traces of alternative social organization in a termite genome.</title>
        <authorList>
            <person name="Terrapon N."/>
            <person name="Li C."/>
            <person name="Robertson H.M."/>
            <person name="Ji L."/>
            <person name="Meng X."/>
            <person name="Booth W."/>
            <person name="Chen Z."/>
            <person name="Childers C.P."/>
            <person name="Glastad K.M."/>
            <person name="Gokhale K."/>
            <person name="Gowin J."/>
            <person name="Gronenberg W."/>
            <person name="Hermansen R.A."/>
            <person name="Hu H."/>
            <person name="Hunt B.G."/>
            <person name="Huylmans A.K."/>
            <person name="Khalil S.M."/>
            <person name="Mitchell R.D."/>
            <person name="Munoz-Torres M.C."/>
            <person name="Mustard J.A."/>
            <person name="Pan H."/>
            <person name="Reese J.T."/>
            <person name="Scharf M.E."/>
            <person name="Sun F."/>
            <person name="Vogel H."/>
            <person name="Xiao J."/>
            <person name="Yang W."/>
            <person name="Yang Z."/>
            <person name="Yang Z."/>
            <person name="Zhou J."/>
            <person name="Zhu J."/>
            <person name="Brent C.S."/>
            <person name="Elsik C.G."/>
            <person name="Goodisman M.A."/>
            <person name="Liberles D.A."/>
            <person name="Roe R.M."/>
            <person name="Vargo E.L."/>
            <person name="Vilcinskas A."/>
            <person name="Wang J."/>
            <person name="Bornberg-Bauer E."/>
            <person name="Korb J."/>
            <person name="Zhang G."/>
            <person name="Liebig J."/>
        </authorList>
    </citation>
    <scope>NUCLEOTIDE SEQUENCE [LARGE SCALE GENOMIC DNA]</scope>
    <source>
        <tissue evidence="8">Whole organism</tissue>
    </source>
</reference>
<keyword evidence="9" id="KW-1185">Reference proteome</keyword>
<dbReference type="GO" id="GO:0005634">
    <property type="term" value="C:nucleus"/>
    <property type="evidence" value="ECO:0007669"/>
    <property type="project" value="TreeGrafter"/>
</dbReference>
<organism evidence="8 9">
    <name type="scientific">Zootermopsis nevadensis</name>
    <name type="common">Dampwood termite</name>
    <dbReference type="NCBI Taxonomy" id="136037"/>
    <lineage>
        <taxon>Eukaryota</taxon>
        <taxon>Metazoa</taxon>
        <taxon>Ecdysozoa</taxon>
        <taxon>Arthropoda</taxon>
        <taxon>Hexapoda</taxon>
        <taxon>Insecta</taxon>
        <taxon>Pterygota</taxon>
        <taxon>Neoptera</taxon>
        <taxon>Polyneoptera</taxon>
        <taxon>Dictyoptera</taxon>
        <taxon>Blattodea</taxon>
        <taxon>Blattoidea</taxon>
        <taxon>Termitoidae</taxon>
        <taxon>Termopsidae</taxon>
        <taxon>Zootermopsis</taxon>
    </lineage>
</organism>
<dbReference type="CDD" id="cd22297">
    <property type="entry name" value="PSMD4_RAZUL"/>
    <property type="match status" value="1"/>
</dbReference>
<evidence type="ECO:0000256" key="6">
    <source>
        <dbReference type="SAM" id="MobiDB-lite"/>
    </source>
</evidence>
<dbReference type="PROSITE" id="PS50234">
    <property type="entry name" value="VWFA"/>
    <property type="match status" value="1"/>
</dbReference>
<dbReference type="InterPro" id="IPR049590">
    <property type="entry name" value="PSMD4_RAZUL-like"/>
</dbReference>
<feature type="compositionally biased region" description="Acidic residues" evidence="6">
    <location>
        <begin position="335"/>
        <end position="344"/>
    </location>
</feature>
<feature type="compositionally biased region" description="Basic and acidic residues" evidence="6">
    <location>
        <begin position="228"/>
        <end position="241"/>
    </location>
</feature>
<dbReference type="PANTHER" id="PTHR10223">
    <property type="entry name" value="26S PROTEASOME NON-ATPASE REGULATORY SUBUNIT 4"/>
    <property type="match status" value="1"/>
</dbReference>
<dbReference type="SUPFAM" id="SSF53300">
    <property type="entry name" value="vWA-like"/>
    <property type="match status" value="1"/>
</dbReference>
<dbReference type="Proteomes" id="UP000027135">
    <property type="component" value="Unassembled WGS sequence"/>
</dbReference>
<dbReference type="OMA" id="ILACMHD"/>
<dbReference type="InterPro" id="IPR027040">
    <property type="entry name" value="PSMD4"/>
</dbReference>
<gene>
    <name evidence="8" type="ORF">L798_05772</name>
</gene>
<comment type="similarity">
    <text evidence="1">Belongs to the proteasome subunit S5A family.</text>
</comment>
<feature type="compositionally biased region" description="Basic and acidic residues" evidence="6">
    <location>
        <begin position="316"/>
        <end position="334"/>
    </location>
</feature>
<accession>A0A067RJY8</accession>
<proteinExistence type="inferred from homology"/>
<dbReference type="PANTHER" id="PTHR10223:SF0">
    <property type="entry name" value="26S PROTEASOME NON-ATPASE REGULATORY SUBUNIT 4"/>
    <property type="match status" value="1"/>
</dbReference>
<dbReference type="FunFam" id="3.40.50.410:FF:000005">
    <property type="entry name" value="26S proteasome non-ATPase regulatory subunit 4"/>
    <property type="match status" value="1"/>
</dbReference>
<dbReference type="InterPro" id="IPR003903">
    <property type="entry name" value="UIM_dom"/>
</dbReference>
<dbReference type="SMART" id="SM00327">
    <property type="entry name" value="VWA"/>
    <property type="match status" value="1"/>
</dbReference>
<dbReference type="Pfam" id="PF13519">
    <property type="entry name" value="VWA_2"/>
    <property type="match status" value="1"/>
</dbReference>
<dbReference type="AlphaFoldDB" id="A0A067RJY8"/>
<keyword evidence="3" id="KW-0677">Repeat</keyword>
<dbReference type="Gene3D" id="3.40.50.410">
    <property type="entry name" value="von Willebrand factor, type A domain"/>
    <property type="match status" value="1"/>
</dbReference>
<dbReference type="eggNOG" id="KOG2884">
    <property type="taxonomic scope" value="Eukaryota"/>
</dbReference>
<keyword evidence="4 8" id="KW-0647">Proteasome</keyword>
<dbReference type="GO" id="GO:0031593">
    <property type="term" value="F:polyubiquitin modification-dependent protein binding"/>
    <property type="evidence" value="ECO:0007669"/>
    <property type="project" value="TreeGrafter"/>
</dbReference>
<evidence type="ECO:0000256" key="3">
    <source>
        <dbReference type="ARBA" id="ARBA00022737"/>
    </source>
</evidence>
<evidence type="ECO:0000256" key="1">
    <source>
        <dbReference type="ARBA" id="ARBA00005574"/>
    </source>
</evidence>